<comment type="caution">
    <text evidence="2">The sequence shown here is derived from an EMBL/GenBank/DDBJ whole genome shotgun (WGS) entry which is preliminary data.</text>
</comment>
<gene>
    <name evidence="2" type="ORF">OQZ29_05565</name>
</gene>
<evidence type="ECO:0000313" key="2">
    <source>
        <dbReference type="EMBL" id="MCX3264203.1"/>
    </source>
</evidence>
<name>A0A9X3DAQ7_9SPHI</name>
<keyword evidence="3" id="KW-1185">Reference proteome</keyword>
<feature type="compositionally biased region" description="Polar residues" evidence="1">
    <location>
        <begin position="27"/>
        <end position="36"/>
    </location>
</feature>
<feature type="region of interest" description="Disordered" evidence="1">
    <location>
        <begin position="18"/>
        <end position="66"/>
    </location>
</feature>
<proteinExistence type="predicted"/>
<accession>A0A9X3DAQ7</accession>
<evidence type="ECO:0000313" key="3">
    <source>
        <dbReference type="Proteomes" id="UP001142592"/>
    </source>
</evidence>
<dbReference type="EMBL" id="JAPJUH010000002">
    <property type="protein sequence ID" value="MCX3264203.1"/>
    <property type="molecule type" value="Genomic_DNA"/>
</dbReference>
<sequence>MFIPLFIAILLGLVSPSDNNNCSNSSGTVVTTQNANGDDGDDGTDTGETGGGPVSGENGTIKPPKP</sequence>
<evidence type="ECO:0000256" key="1">
    <source>
        <dbReference type="SAM" id="MobiDB-lite"/>
    </source>
</evidence>
<reference evidence="2" key="1">
    <citation type="submission" date="2022-11" db="EMBL/GenBank/DDBJ databases">
        <authorList>
            <person name="Graham C."/>
            <person name="Newman J.D."/>
        </authorList>
    </citation>
    <scope>NUCLEOTIDE SEQUENCE</scope>
    <source>
        <strain evidence="2">DSM 19486</strain>
    </source>
</reference>
<dbReference type="RefSeq" id="WP_010599242.1">
    <property type="nucleotide sequence ID" value="NZ_JAPJUH010000002.1"/>
</dbReference>
<dbReference type="AlphaFoldDB" id="A0A9X3DAQ7"/>
<protein>
    <submittedName>
        <fullName evidence="2">Uncharacterized protein</fullName>
    </submittedName>
</protein>
<dbReference type="Proteomes" id="UP001142592">
    <property type="component" value="Unassembled WGS sequence"/>
</dbReference>
<organism evidence="2 3">
    <name type="scientific">Pedobacter agri</name>
    <dbReference type="NCBI Taxonomy" id="454586"/>
    <lineage>
        <taxon>Bacteria</taxon>
        <taxon>Pseudomonadati</taxon>
        <taxon>Bacteroidota</taxon>
        <taxon>Sphingobacteriia</taxon>
        <taxon>Sphingobacteriales</taxon>
        <taxon>Sphingobacteriaceae</taxon>
        <taxon>Pedobacter</taxon>
    </lineage>
</organism>